<accession>A0ABD2PQY4</accession>
<feature type="compositionally biased region" description="Low complexity" evidence="1">
    <location>
        <begin position="81"/>
        <end position="96"/>
    </location>
</feature>
<dbReference type="Proteomes" id="UP001626550">
    <property type="component" value="Unassembled WGS sequence"/>
</dbReference>
<gene>
    <name evidence="2" type="ORF">Ciccas_012601</name>
</gene>
<organism evidence="2 3">
    <name type="scientific">Cichlidogyrus casuarinus</name>
    <dbReference type="NCBI Taxonomy" id="1844966"/>
    <lineage>
        <taxon>Eukaryota</taxon>
        <taxon>Metazoa</taxon>
        <taxon>Spiralia</taxon>
        <taxon>Lophotrochozoa</taxon>
        <taxon>Platyhelminthes</taxon>
        <taxon>Monogenea</taxon>
        <taxon>Monopisthocotylea</taxon>
        <taxon>Dactylogyridea</taxon>
        <taxon>Ancyrocephalidae</taxon>
        <taxon>Cichlidogyrus</taxon>
    </lineage>
</organism>
<proteinExistence type="predicted"/>
<feature type="region of interest" description="Disordered" evidence="1">
    <location>
        <begin position="64"/>
        <end position="96"/>
    </location>
</feature>
<dbReference type="AlphaFoldDB" id="A0ABD2PQY4"/>
<comment type="caution">
    <text evidence="2">The sequence shown here is derived from an EMBL/GenBank/DDBJ whole genome shotgun (WGS) entry which is preliminary data.</text>
</comment>
<keyword evidence="3" id="KW-1185">Reference proteome</keyword>
<dbReference type="EMBL" id="JBJKFK010004600">
    <property type="protein sequence ID" value="KAL3308861.1"/>
    <property type="molecule type" value="Genomic_DNA"/>
</dbReference>
<evidence type="ECO:0000313" key="3">
    <source>
        <dbReference type="Proteomes" id="UP001626550"/>
    </source>
</evidence>
<reference evidence="2 3" key="1">
    <citation type="submission" date="2024-11" db="EMBL/GenBank/DDBJ databases">
        <title>Adaptive evolution of stress response genes in parasites aligns with host niche diversity.</title>
        <authorList>
            <person name="Hahn C."/>
            <person name="Resl P."/>
        </authorList>
    </citation>
    <scope>NUCLEOTIDE SEQUENCE [LARGE SCALE GENOMIC DNA]</scope>
    <source>
        <strain evidence="2">EGGRZ-B1_66</strain>
        <tissue evidence="2">Body</tissue>
    </source>
</reference>
<name>A0ABD2PQY4_9PLAT</name>
<evidence type="ECO:0000256" key="1">
    <source>
        <dbReference type="SAM" id="MobiDB-lite"/>
    </source>
</evidence>
<sequence length="96" mass="10722">MSNFDSAMRAESISISSTFSIAKSDEQKATEHVSNLEVALKRAEIANKYRHAYWKYKVNYPKSHSSVKPNDNGLHPHSPDSPHISSSDSVSYAIQI</sequence>
<evidence type="ECO:0000313" key="2">
    <source>
        <dbReference type="EMBL" id="KAL3308861.1"/>
    </source>
</evidence>
<protein>
    <submittedName>
        <fullName evidence="2">Uncharacterized protein</fullName>
    </submittedName>
</protein>